<dbReference type="Gene3D" id="2.30.30.240">
    <property type="entry name" value="PRC-barrel domain"/>
    <property type="match status" value="1"/>
</dbReference>
<dbReference type="EMBL" id="FOCQ01000001">
    <property type="protein sequence ID" value="SEM73173.1"/>
    <property type="molecule type" value="Genomic_DNA"/>
</dbReference>
<feature type="domain" description="PRC-barrel" evidence="1">
    <location>
        <begin position="5"/>
        <end position="73"/>
    </location>
</feature>
<dbReference type="STRING" id="1173111.SAMN05444955_101307"/>
<dbReference type="InterPro" id="IPR011033">
    <property type="entry name" value="PRC_barrel-like_sf"/>
</dbReference>
<organism evidence="2 3">
    <name type="scientific">Lihuaxuella thermophila</name>
    <dbReference type="NCBI Taxonomy" id="1173111"/>
    <lineage>
        <taxon>Bacteria</taxon>
        <taxon>Bacillati</taxon>
        <taxon>Bacillota</taxon>
        <taxon>Bacilli</taxon>
        <taxon>Bacillales</taxon>
        <taxon>Thermoactinomycetaceae</taxon>
        <taxon>Lihuaxuella</taxon>
    </lineage>
</organism>
<evidence type="ECO:0000259" key="1">
    <source>
        <dbReference type="Pfam" id="PF05239"/>
    </source>
</evidence>
<accession>A0A1H8ARI2</accession>
<dbReference type="RefSeq" id="WP_170839676.1">
    <property type="nucleotide sequence ID" value="NZ_FOCQ01000001.1"/>
</dbReference>
<protein>
    <submittedName>
        <fullName evidence="2">Uncharacterized protein YrrD, contains PRC-barrel domain</fullName>
    </submittedName>
</protein>
<sequence>MRKSQEVIGLPIIHLSSGKKIGTVTDLLFDGSQQLRGVLVENGGFLKKRRYIPAESITSIGKDAVIVDNMHAVLPLDSVAEQWTGILSGHKRLKGRPVVLSNGCEIGMIENVYFLEEVGTLIGYEISDGILNDLRQGRKMLKSTQPLIWGEDVLIASADQVQVQDAR</sequence>
<dbReference type="AlphaFoldDB" id="A0A1H8ARI2"/>
<dbReference type="Proteomes" id="UP000199695">
    <property type="component" value="Unassembled WGS sequence"/>
</dbReference>
<dbReference type="SUPFAM" id="SSF50346">
    <property type="entry name" value="PRC-barrel domain"/>
    <property type="match status" value="1"/>
</dbReference>
<gene>
    <name evidence="2" type="ORF">SAMN05444955_101307</name>
</gene>
<dbReference type="Pfam" id="PF05239">
    <property type="entry name" value="PRC"/>
    <property type="match status" value="1"/>
</dbReference>
<keyword evidence="3" id="KW-1185">Reference proteome</keyword>
<name>A0A1H8ARI2_9BACL</name>
<proteinExistence type="predicted"/>
<evidence type="ECO:0000313" key="2">
    <source>
        <dbReference type="EMBL" id="SEM73173.1"/>
    </source>
</evidence>
<dbReference type="InterPro" id="IPR027275">
    <property type="entry name" value="PRC-brl_dom"/>
</dbReference>
<evidence type="ECO:0000313" key="3">
    <source>
        <dbReference type="Proteomes" id="UP000199695"/>
    </source>
</evidence>
<reference evidence="2 3" key="1">
    <citation type="submission" date="2016-10" db="EMBL/GenBank/DDBJ databases">
        <authorList>
            <person name="de Groot N.N."/>
        </authorList>
    </citation>
    <scope>NUCLEOTIDE SEQUENCE [LARGE SCALE GENOMIC DNA]</scope>
    <source>
        <strain evidence="2 3">DSM 46701</strain>
    </source>
</reference>